<dbReference type="eggNOG" id="COG0642">
    <property type="taxonomic scope" value="Bacteria"/>
</dbReference>
<keyword evidence="11" id="KW-1133">Transmembrane helix</keyword>
<evidence type="ECO:0000256" key="8">
    <source>
        <dbReference type="ARBA" id="ARBA00022741"/>
    </source>
</evidence>
<dbReference type="PROSITE" id="PS50110">
    <property type="entry name" value="RESPONSE_REGULATORY"/>
    <property type="match status" value="2"/>
</dbReference>
<dbReference type="Pfam" id="PF01627">
    <property type="entry name" value="Hpt"/>
    <property type="match status" value="1"/>
</dbReference>
<evidence type="ECO:0000256" key="15">
    <source>
        <dbReference type="PROSITE-ProRule" id="PRU00169"/>
    </source>
</evidence>
<dbReference type="PANTHER" id="PTHR45339:SF1">
    <property type="entry name" value="HYBRID SIGNAL TRANSDUCTION HISTIDINE KINASE J"/>
    <property type="match status" value="1"/>
</dbReference>
<accession>A1ZWV1</accession>
<dbReference type="SMART" id="SM00091">
    <property type="entry name" value="PAS"/>
    <property type="match status" value="1"/>
</dbReference>
<dbReference type="CDD" id="cd17546">
    <property type="entry name" value="REC_hyHK_CKI1_RcsC-like"/>
    <property type="match status" value="2"/>
</dbReference>
<evidence type="ECO:0000256" key="13">
    <source>
        <dbReference type="ARBA" id="ARBA00023136"/>
    </source>
</evidence>
<dbReference type="OrthoDB" id="9811889at2"/>
<keyword evidence="7" id="KW-0812">Transmembrane</keyword>
<protein>
    <recommendedName>
        <fullName evidence="3">histidine kinase</fullName>
        <ecNumber evidence="3">2.7.13.3</ecNumber>
    </recommendedName>
</protein>
<dbReference type="RefSeq" id="WP_002703409.1">
    <property type="nucleotide sequence ID" value="NZ_AAWS01000054.1"/>
</dbReference>
<dbReference type="Pfam" id="PF08447">
    <property type="entry name" value="PAS_3"/>
    <property type="match status" value="1"/>
</dbReference>
<feature type="domain" description="HPt" evidence="21">
    <location>
        <begin position="966"/>
        <end position="1055"/>
    </location>
</feature>
<reference evidence="22 23" key="1">
    <citation type="submission" date="2007-01" db="EMBL/GenBank/DDBJ databases">
        <authorList>
            <person name="Haygood M."/>
            <person name="Podell S."/>
            <person name="Anderson C."/>
            <person name="Hopkinson B."/>
            <person name="Roe K."/>
            <person name="Barbeau K."/>
            <person name="Gaasterland T."/>
            <person name="Ferriera S."/>
            <person name="Johnson J."/>
            <person name="Kravitz S."/>
            <person name="Beeson K."/>
            <person name="Sutton G."/>
            <person name="Rogers Y.-H."/>
            <person name="Friedman R."/>
            <person name="Frazier M."/>
            <person name="Venter J.C."/>
        </authorList>
    </citation>
    <scope>NUCLEOTIDE SEQUENCE [LARGE SCALE GENOMIC DNA]</scope>
    <source>
        <strain evidence="22 23">ATCC 23134</strain>
    </source>
</reference>
<dbReference type="Gene3D" id="2.10.70.100">
    <property type="match status" value="1"/>
</dbReference>
<name>A1ZWV1_MICM2</name>
<dbReference type="EMBL" id="AAWS01000054">
    <property type="protein sequence ID" value="EAY25128.1"/>
    <property type="molecule type" value="Genomic_DNA"/>
</dbReference>
<dbReference type="PANTHER" id="PTHR45339">
    <property type="entry name" value="HYBRID SIGNAL TRANSDUCTION HISTIDINE KINASE J"/>
    <property type="match status" value="1"/>
</dbReference>
<dbReference type="GO" id="GO:0000155">
    <property type="term" value="F:phosphorelay sensor kinase activity"/>
    <property type="evidence" value="ECO:0007669"/>
    <property type="project" value="InterPro"/>
</dbReference>
<dbReference type="GO" id="GO:0005524">
    <property type="term" value="F:ATP binding"/>
    <property type="evidence" value="ECO:0007669"/>
    <property type="project" value="UniProtKB-KW"/>
</dbReference>
<dbReference type="Gene3D" id="3.40.50.2300">
    <property type="match status" value="2"/>
</dbReference>
<evidence type="ECO:0000313" key="22">
    <source>
        <dbReference type="EMBL" id="EAY25128.1"/>
    </source>
</evidence>
<evidence type="ECO:0000256" key="1">
    <source>
        <dbReference type="ARBA" id="ARBA00000085"/>
    </source>
</evidence>
<dbReference type="Proteomes" id="UP000004095">
    <property type="component" value="Unassembled WGS sequence"/>
</dbReference>
<comment type="caution">
    <text evidence="22">The sequence shown here is derived from an EMBL/GenBank/DDBJ whole genome shotgun (WGS) entry which is preliminary data.</text>
</comment>
<dbReference type="InterPro" id="IPR036097">
    <property type="entry name" value="HisK_dim/P_sf"/>
</dbReference>
<evidence type="ECO:0000256" key="4">
    <source>
        <dbReference type="ARBA" id="ARBA00022475"/>
    </source>
</evidence>
<dbReference type="InterPro" id="IPR003594">
    <property type="entry name" value="HATPase_dom"/>
</dbReference>
<dbReference type="CDD" id="cd00082">
    <property type="entry name" value="HisKA"/>
    <property type="match status" value="1"/>
</dbReference>
<dbReference type="CDD" id="cd00130">
    <property type="entry name" value="PAS"/>
    <property type="match status" value="1"/>
</dbReference>
<organism evidence="22 23">
    <name type="scientific">Microscilla marina ATCC 23134</name>
    <dbReference type="NCBI Taxonomy" id="313606"/>
    <lineage>
        <taxon>Bacteria</taxon>
        <taxon>Pseudomonadati</taxon>
        <taxon>Bacteroidota</taxon>
        <taxon>Cytophagia</taxon>
        <taxon>Cytophagales</taxon>
        <taxon>Microscillaceae</taxon>
        <taxon>Microscilla</taxon>
    </lineage>
</organism>
<feature type="modified residue" description="4-aspartylphosphate" evidence="15">
    <location>
        <position position="731"/>
    </location>
</feature>
<dbReference type="Pfam" id="PF02518">
    <property type="entry name" value="HATPase_c"/>
    <property type="match status" value="1"/>
</dbReference>
<dbReference type="InterPro" id="IPR035965">
    <property type="entry name" value="PAS-like_dom_sf"/>
</dbReference>
<keyword evidence="10" id="KW-0067">ATP-binding</keyword>
<feature type="domain" description="Histidine kinase" evidence="17">
    <location>
        <begin position="440"/>
        <end position="662"/>
    </location>
</feature>
<comment type="catalytic activity">
    <reaction evidence="1">
        <text>ATP + protein L-histidine = ADP + protein N-phospho-L-histidine.</text>
        <dbReference type="EC" id="2.7.13.3"/>
    </reaction>
</comment>
<dbReference type="Gene3D" id="3.30.565.10">
    <property type="entry name" value="Histidine kinase-like ATPase, C-terminal domain"/>
    <property type="match status" value="1"/>
</dbReference>
<dbReference type="SMART" id="SM00388">
    <property type="entry name" value="HisKA"/>
    <property type="match status" value="1"/>
</dbReference>
<evidence type="ECO:0000256" key="16">
    <source>
        <dbReference type="SAM" id="Coils"/>
    </source>
</evidence>
<dbReference type="InterPro" id="IPR000014">
    <property type="entry name" value="PAS"/>
</dbReference>
<dbReference type="InterPro" id="IPR036641">
    <property type="entry name" value="HPT_dom_sf"/>
</dbReference>
<evidence type="ECO:0000256" key="5">
    <source>
        <dbReference type="ARBA" id="ARBA00022553"/>
    </source>
</evidence>
<dbReference type="InterPro" id="IPR003661">
    <property type="entry name" value="HisK_dim/P_dom"/>
</dbReference>
<dbReference type="AlphaFoldDB" id="A1ZWV1"/>
<keyword evidence="5 15" id="KW-0597">Phosphoprotein</keyword>
<dbReference type="SMART" id="SM00387">
    <property type="entry name" value="HATPase_c"/>
    <property type="match status" value="1"/>
</dbReference>
<keyword evidence="6" id="KW-0808">Transferase</keyword>
<dbReference type="GO" id="GO:0005886">
    <property type="term" value="C:plasma membrane"/>
    <property type="evidence" value="ECO:0007669"/>
    <property type="project" value="UniProtKB-SubCell"/>
</dbReference>
<evidence type="ECO:0000256" key="3">
    <source>
        <dbReference type="ARBA" id="ARBA00012438"/>
    </source>
</evidence>
<dbReference type="FunFam" id="3.30.565.10:FF:000010">
    <property type="entry name" value="Sensor histidine kinase RcsC"/>
    <property type="match status" value="1"/>
</dbReference>
<dbReference type="InterPro" id="IPR008207">
    <property type="entry name" value="Sig_transdc_His_kin_Hpt_dom"/>
</dbReference>
<dbReference type="PROSITE" id="PS50109">
    <property type="entry name" value="HIS_KIN"/>
    <property type="match status" value="1"/>
</dbReference>
<evidence type="ECO:0000259" key="17">
    <source>
        <dbReference type="PROSITE" id="PS50109"/>
    </source>
</evidence>
<dbReference type="SMART" id="SM00448">
    <property type="entry name" value="REC"/>
    <property type="match status" value="2"/>
</dbReference>
<keyword evidence="16" id="KW-0175">Coiled coil</keyword>
<evidence type="ECO:0000256" key="10">
    <source>
        <dbReference type="ARBA" id="ARBA00022840"/>
    </source>
</evidence>
<evidence type="ECO:0000259" key="20">
    <source>
        <dbReference type="PROSITE" id="PS50113"/>
    </source>
</evidence>
<dbReference type="Pfam" id="PF00072">
    <property type="entry name" value="Response_reg"/>
    <property type="match status" value="2"/>
</dbReference>
<evidence type="ECO:0000256" key="6">
    <source>
        <dbReference type="ARBA" id="ARBA00022679"/>
    </source>
</evidence>
<dbReference type="InterPro" id="IPR005467">
    <property type="entry name" value="His_kinase_dom"/>
</dbReference>
<dbReference type="PROSITE" id="PS50113">
    <property type="entry name" value="PAC"/>
    <property type="match status" value="1"/>
</dbReference>
<dbReference type="Gene3D" id="3.30.450.20">
    <property type="entry name" value="PAS domain"/>
    <property type="match status" value="2"/>
</dbReference>
<feature type="domain" description="PAC" evidence="20">
    <location>
        <begin position="370"/>
        <end position="422"/>
    </location>
</feature>
<evidence type="ECO:0000259" key="18">
    <source>
        <dbReference type="PROSITE" id="PS50110"/>
    </source>
</evidence>
<dbReference type="eggNOG" id="COG2205">
    <property type="taxonomic scope" value="Bacteria"/>
</dbReference>
<evidence type="ECO:0000256" key="11">
    <source>
        <dbReference type="ARBA" id="ARBA00022989"/>
    </source>
</evidence>
<dbReference type="SUPFAM" id="SSF47226">
    <property type="entry name" value="Histidine-containing phosphotransfer domain, HPT domain"/>
    <property type="match status" value="1"/>
</dbReference>
<comment type="subcellular location">
    <subcellularLocation>
        <location evidence="2">Cell membrane</location>
        <topology evidence="2">Multi-pass membrane protein</topology>
    </subcellularLocation>
</comment>
<feature type="domain" description="Response regulatory" evidence="18">
    <location>
        <begin position="824"/>
        <end position="942"/>
    </location>
</feature>
<dbReference type="InterPro" id="IPR011006">
    <property type="entry name" value="CheY-like_superfamily"/>
</dbReference>
<dbReference type="Gene3D" id="1.20.120.160">
    <property type="entry name" value="HPT domain"/>
    <property type="match status" value="1"/>
</dbReference>
<dbReference type="CDD" id="cd00088">
    <property type="entry name" value="HPT"/>
    <property type="match status" value="1"/>
</dbReference>
<dbReference type="SUPFAM" id="SSF55874">
    <property type="entry name" value="ATPase domain of HSP90 chaperone/DNA topoisomerase II/histidine kinase"/>
    <property type="match status" value="1"/>
</dbReference>
<keyword evidence="9 22" id="KW-0418">Kinase</keyword>
<dbReference type="InterPro" id="IPR004358">
    <property type="entry name" value="Sig_transdc_His_kin-like_C"/>
</dbReference>
<dbReference type="EC" id="2.7.13.3" evidence="3"/>
<gene>
    <name evidence="22" type="ORF">M23134_05898</name>
</gene>
<dbReference type="InterPro" id="IPR001789">
    <property type="entry name" value="Sig_transdc_resp-reg_receiver"/>
</dbReference>
<feature type="domain" description="Response regulatory" evidence="18">
    <location>
        <begin position="681"/>
        <end position="801"/>
    </location>
</feature>
<feature type="coiled-coil region" evidence="16">
    <location>
        <begin position="413"/>
        <end position="440"/>
    </location>
</feature>
<keyword evidence="4" id="KW-1003">Cell membrane</keyword>
<evidence type="ECO:0000259" key="21">
    <source>
        <dbReference type="PROSITE" id="PS50894"/>
    </source>
</evidence>
<dbReference type="InterPro" id="IPR000700">
    <property type="entry name" value="PAS-assoc_C"/>
</dbReference>
<feature type="modified residue" description="Phosphohistidine" evidence="14">
    <location>
        <position position="1005"/>
    </location>
</feature>
<dbReference type="SUPFAM" id="SSF47384">
    <property type="entry name" value="Homodimeric domain of signal transducing histidine kinase"/>
    <property type="match status" value="1"/>
</dbReference>
<keyword evidence="12" id="KW-0902">Two-component regulatory system</keyword>
<dbReference type="PROSITE" id="PS50894">
    <property type="entry name" value="HPT"/>
    <property type="match status" value="1"/>
</dbReference>
<evidence type="ECO:0000256" key="2">
    <source>
        <dbReference type="ARBA" id="ARBA00004651"/>
    </source>
</evidence>
<keyword evidence="23" id="KW-1185">Reference proteome</keyword>
<dbReference type="FunFam" id="1.10.287.130:FF:000003">
    <property type="entry name" value="Histidine kinase"/>
    <property type="match status" value="1"/>
</dbReference>
<feature type="domain" description="PAS" evidence="19">
    <location>
        <begin position="295"/>
        <end position="367"/>
    </location>
</feature>
<dbReference type="CDD" id="cd16922">
    <property type="entry name" value="HATPase_EvgS-ArcB-TorS-like"/>
    <property type="match status" value="1"/>
</dbReference>
<dbReference type="SUPFAM" id="SSF52172">
    <property type="entry name" value="CheY-like"/>
    <property type="match status" value="2"/>
</dbReference>
<evidence type="ECO:0000256" key="12">
    <source>
        <dbReference type="ARBA" id="ARBA00023012"/>
    </source>
</evidence>
<keyword evidence="8" id="KW-0547">Nucleotide-binding</keyword>
<dbReference type="InterPro" id="IPR036890">
    <property type="entry name" value="HATPase_C_sf"/>
</dbReference>
<evidence type="ECO:0000313" key="23">
    <source>
        <dbReference type="Proteomes" id="UP000004095"/>
    </source>
</evidence>
<dbReference type="Gene3D" id="1.10.287.130">
    <property type="match status" value="1"/>
</dbReference>
<sequence>MYYLQEKLYQLVKVDKSVFDFVVTTSNQGLWCLQVKPPQDQWVSEGFYETFEDQIIEKKVWQALVKSKNKQVIQRSLDYYQTNDALPYLQFELCYTLQNGQELWATTQTLVTKDLSGVPVFLMGKVLRKYLKSPNHRNSAPVFAQEGTIQSKQSEGTWPFQDKELSTATKHLLEKTSAMAKLGAWELNLNTQQGFWSHTTRQIYEVPDGFVPTADRMLNFYKAESKEQVKHLIARCIRSKEVFSEELKVVTAKKREVWVRLVGQGEFEGEQCQRIYGTVQDINERKHQEEEAKKINTRLALATQTARVGIWEYDIVSNKLTWDDSMFELYGLKYEDFDGVYSAWVGLLHPDDVQRVEEEVAWAIEGKKEFDTAFRVVWQDSSVKYIKALARVHNDSQGSALFMIGTNWDITHEKLASEKLKEAKKQADTANKAKSEFLANMSHEIRTPLNGVIGFADLLQRSKLNETQQKYISTIYQSATSLLDIITNILDFSKIEAGKLDLMVAKTDLLNLSQQIINLIRYQAHKKDLEVLLHIDNDIPRFVWIDEVKMRQVLVNLLSNATKFTTEGEIELKIDLQERLDEEMVVLRFAVRDTGIGIAPENKGKIFEAFSQEDSSTTRRFGGTGLGLSISNKLLDLMGSRLLVESITGRGSVFYFDIPVKATVDAAIGKGGWQNIEGIEKVLIVDDNKNNRQILAEMLTIKDIEAEEVTNGLDALERLAAGKKYDIVFVDYHMPFMDGLETIKNIRQELAITAQDQPIVLFHSASDYGEFTGDVGALDIQQQLIKPVSIEQLFECLGSLHSLKEVSEPNVVEITQHLMDLSIKMLIVEDNAVNMQLSKVIVQGIMPDTTIVEACNGQEAIDVCKQELPDFIVMDIQMPQMNGYEATTYIRKIKGAENTPIIALTAGTLKGEKDRCLAAGMNDYISKPIVKHEFVQMINKWVISEKNMDTKNHFNQEALLETIGDNPKVKERIYAKTRAYLATVIPDIQAGIVSQNFDAVKASAHTLKGASRSMYLGKLAQMAEKLEGVTNMNPQETDELVEAIIQEINYIKTLI</sequence>
<dbReference type="Pfam" id="PF00512">
    <property type="entry name" value="HisKA"/>
    <property type="match status" value="1"/>
</dbReference>
<evidence type="ECO:0000256" key="9">
    <source>
        <dbReference type="ARBA" id="ARBA00022777"/>
    </source>
</evidence>
<dbReference type="PRINTS" id="PR00344">
    <property type="entry name" value="BCTRLSENSOR"/>
</dbReference>
<evidence type="ECO:0000256" key="14">
    <source>
        <dbReference type="PROSITE-ProRule" id="PRU00110"/>
    </source>
</evidence>
<feature type="modified residue" description="4-aspartylphosphate" evidence="15">
    <location>
        <position position="875"/>
    </location>
</feature>
<proteinExistence type="predicted"/>
<dbReference type="InterPro" id="IPR013655">
    <property type="entry name" value="PAS_fold_3"/>
</dbReference>
<evidence type="ECO:0000259" key="19">
    <source>
        <dbReference type="PROSITE" id="PS50112"/>
    </source>
</evidence>
<dbReference type="NCBIfam" id="TIGR00229">
    <property type="entry name" value="sensory_box"/>
    <property type="match status" value="1"/>
</dbReference>
<evidence type="ECO:0000256" key="7">
    <source>
        <dbReference type="ARBA" id="ARBA00022692"/>
    </source>
</evidence>
<dbReference type="SUPFAM" id="SSF55785">
    <property type="entry name" value="PYP-like sensor domain (PAS domain)"/>
    <property type="match status" value="2"/>
</dbReference>
<dbReference type="PROSITE" id="PS50112">
    <property type="entry name" value="PAS"/>
    <property type="match status" value="1"/>
</dbReference>
<keyword evidence="13" id="KW-0472">Membrane</keyword>